<evidence type="ECO:0000313" key="4">
    <source>
        <dbReference type="Proteomes" id="UP000009046"/>
    </source>
</evidence>
<dbReference type="RefSeq" id="XP_002426450.1">
    <property type="nucleotide sequence ID" value="XM_002426405.1"/>
</dbReference>
<dbReference type="GeneID" id="8235106"/>
<sequence length="76" mass="7710">MSATGGADSDAAVEEEDQGDEEKEGGIGGVSNKAVKGAKTLGNFLFSAVNKAGETVSKAGAKIKKTVEENVSQLRP</sequence>
<dbReference type="Proteomes" id="UP000009046">
    <property type="component" value="Unassembled WGS sequence"/>
</dbReference>
<evidence type="ECO:0000313" key="3">
    <source>
        <dbReference type="EnsemblMetazoa" id="PHUM253930-PA"/>
    </source>
</evidence>
<dbReference type="KEGG" id="phu:Phum_PHUM253930"/>
<organism>
    <name type="scientific">Pediculus humanus subsp. corporis</name>
    <name type="common">Body louse</name>
    <dbReference type="NCBI Taxonomy" id="121224"/>
    <lineage>
        <taxon>Eukaryota</taxon>
        <taxon>Metazoa</taxon>
        <taxon>Ecdysozoa</taxon>
        <taxon>Arthropoda</taxon>
        <taxon>Hexapoda</taxon>
        <taxon>Insecta</taxon>
        <taxon>Pterygota</taxon>
        <taxon>Neoptera</taxon>
        <taxon>Paraneoptera</taxon>
        <taxon>Psocodea</taxon>
        <taxon>Troctomorpha</taxon>
        <taxon>Phthiraptera</taxon>
        <taxon>Anoplura</taxon>
        <taxon>Pediculidae</taxon>
        <taxon>Pediculus</taxon>
    </lineage>
</organism>
<name>E0VK06_PEDHC</name>
<keyword evidence="4" id="KW-1185">Reference proteome</keyword>
<evidence type="ECO:0000256" key="1">
    <source>
        <dbReference type="SAM" id="MobiDB-lite"/>
    </source>
</evidence>
<dbReference type="EMBL" id="DS235235">
    <property type="protein sequence ID" value="EEB13712.1"/>
    <property type="molecule type" value="Genomic_DNA"/>
</dbReference>
<reference evidence="2" key="2">
    <citation type="submission" date="2007-04" db="EMBL/GenBank/DDBJ databases">
        <title>The genome of the human body louse.</title>
        <authorList>
            <consortium name="The Human Body Louse Genome Consortium"/>
            <person name="Kirkness E."/>
            <person name="Walenz B."/>
            <person name="Hass B."/>
            <person name="Bruggner R."/>
            <person name="Strausberg R."/>
        </authorList>
    </citation>
    <scope>NUCLEOTIDE SEQUENCE</scope>
    <source>
        <strain evidence="2">USDA</strain>
    </source>
</reference>
<dbReference type="OrthoDB" id="47923at2759"/>
<dbReference type="HOGENOM" id="CLU_2657442_0_0_1"/>
<gene>
    <name evidence="3" type="primary">8235106</name>
    <name evidence="2" type="ORF">Phum_PHUM253930</name>
</gene>
<feature type="compositionally biased region" description="Acidic residues" evidence="1">
    <location>
        <begin position="11"/>
        <end position="23"/>
    </location>
</feature>
<dbReference type="InParanoid" id="E0VK06"/>
<protein>
    <submittedName>
        <fullName evidence="2 3">Uncharacterized protein</fullName>
    </submittedName>
</protein>
<dbReference type="EnsemblMetazoa" id="PHUM253930-RA">
    <property type="protein sequence ID" value="PHUM253930-PA"/>
    <property type="gene ID" value="PHUM253930"/>
</dbReference>
<dbReference type="AlphaFoldDB" id="E0VK06"/>
<dbReference type="CTD" id="8235106"/>
<accession>E0VK06</accession>
<dbReference type="eggNOG" id="ENOG502SG3V">
    <property type="taxonomic scope" value="Eukaryota"/>
</dbReference>
<proteinExistence type="predicted"/>
<reference evidence="2" key="1">
    <citation type="submission" date="2007-04" db="EMBL/GenBank/DDBJ databases">
        <title>Annotation of Pediculus humanus corporis strain USDA.</title>
        <authorList>
            <person name="Kirkness E."/>
            <person name="Hannick L."/>
            <person name="Hass B."/>
            <person name="Bruggner R."/>
            <person name="Lawson D."/>
            <person name="Bidwell S."/>
            <person name="Joardar V."/>
            <person name="Caler E."/>
            <person name="Walenz B."/>
            <person name="Inman J."/>
            <person name="Schobel S."/>
            <person name="Galinsky K."/>
            <person name="Amedeo P."/>
            <person name="Strausberg R."/>
        </authorList>
    </citation>
    <scope>NUCLEOTIDE SEQUENCE</scope>
    <source>
        <strain evidence="2">USDA</strain>
    </source>
</reference>
<evidence type="ECO:0000313" key="2">
    <source>
        <dbReference type="EMBL" id="EEB13712.1"/>
    </source>
</evidence>
<dbReference type="VEuPathDB" id="VectorBase:PHUM253930"/>
<dbReference type="EMBL" id="AAZO01002943">
    <property type="status" value="NOT_ANNOTATED_CDS"/>
    <property type="molecule type" value="Genomic_DNA"/>
</dbReference>
<reference evidence="3" key="3">
    <citation type="submission" date="2021-02" db="UniProtKB">
        <authorList>
            <consortium name="EnsemblMetazoa"/>
        </authorList>
    </citation>
    <scope>IDENTIFICATION</scope>
    <source>
        <strain evidence="3">USDA</strain>
    </source>
</reference>
<feature type="region of interest" description="Disordered" evidence="1">
    <location>
        <begin position="1"/>
        <end position="32"/>
    </location>
</feature>